<dbReference type="Proteomes" id="UP001346149">
    <property type="component" value="Unassembled WGS sequence"/>
</dbReference>
<feature type="compositionally biased region" description="Basic and acidic residues" evidence="1">
    <location>
        <begin position="303"/>
        <end position="313"/>
    </location>
</feature>
<feature type="compositionally biased region" description="Basic and acidic residues" evidence="1">
    <location>
        <begin position="486"/>
        <end position="495"/>
    </location>
</feature>
<dbReference type="Pfam" id="PF07303">
    <property type="entry name" value="Occludin_ELL"/>
    <property type="match status" value="1"/>
</dbReference>
<feature type="compositionally biased region" description="Low complexity" evidence="1">
    <location>
        <begin position="524"/>
        <end position="541"/>
    </location>
</feature>
<dbReference type="PANTHER" id="PTHR38372">
    <property type="entry name" value="DENTIN SIALOPHOSPHOPROTEIN-LIKE PROTEIN"/>
    <property type="match status" value="1"/>
</dbReference>
<feature type="compositionally biased region" description="Basic and acidic residues" evidence="1">
    <location>
        <begin position="676"/>
        <end position="689"/>
    </location>
</feature>
<organism evidence="3 4">
    <name type="scientific">Trapa natans</name>
    <name type="common">Water chestnut</name>
    <dbReference type="NCBI Taxonomy" id="22666"/>
    <lineage>
        <taxon>Eukaryota</taxon>
        <taxon>Viridiplantae</taxon>
        <taxon>Streptophyta</taxon>
        <taxon>Embryophyta</taxon>
        <taxon>Tracheophyta</taxon>
        <taxon>Spermatophyta</taxon>
        <taxon>Magnoliopsida</taxon>
        <taxon>eudicotyledons</taxon>
        <taxon>Gunneridae</taxon>
        <taxon>Pentapetalae</taxon>
        <taxon>rosids</taxon>
        <taxon>malvids</taxon>
        <taxon>Myrtales</taxon>
        <taxon>Lythraceae</taxon>
        <taxon>Trapa</taxon>
    </lineage>
</organism>
<feature type="region of interest" description="Disordered" evidence="1">
    <location>
        <begin position="894"/>
        <end position="960"/>
    </location>
</feature>
<feature type="domain" description="OCEL" evidence="2">
    <location>
        <begin position="1064"/>
        <end position="1172"/>
    </location>
</feature>
<feature type="region of interest" description="Disordered" evidence="1">
    <location>
        <begin position="1"/>
        <end position="58"/>
    </location>
</feature>
<keyword evidence="4" id="KW-1185">Reference proteome</keyword>
<feature type="compositionally biased region" description="Polar residues" evidence="1">
    <location>
        <begin position="239"/>
        <end position="257"/>
    </location>
</feature>
<feature type="compositionally biased region" description="Acidic residues" evidence="1">
    <location>
        <begin position="545"/>
        <end position="555"/>
    </location>
</feature>
<dbReference type="SUPFAM" id="SSF144292">
    <property type="entry name" value="occludin/ELL-like"/>
    <property type="match status" value="1"/>
</dbReference>
<feature type="compositionally biased region" description="Basic residues" evidence="1">
    <location>
        <begin position="505"/>
        <end position="523"/>
    </location>
</feature>
<feature type="compositionally biased region" description="Low complexity" evidence="1">
    <location>
        <begin position="46"/>
        <end position="58"/>
    </location>
</feature>
<accession>A0AAN7R8W9</accession>
<proteinExistence type="predicted"/>
<comment type="caution">
    <text evidence="3">The sequence shown here is derived from an EMBL/GenBank/DDBJ whole genome shotgun (WGS) entry which is preliminary data.</text>
</comment>
<name>A0AAN7R8W9_TRANT</name>
<feature type="compositionally biased region" description="Polar residues" evidence="1">
    <location>
        <begin position="690"/>
        <end position="703"/>
    </location>
</feature>
<feature type="region of interest" description="Disordered" evidence="1">
    <location>
        <begin position="215"/>
        <end position="274"/>
    </location>
</feature>
<feature type="region of interest" description="Disordered" evidence="1">
    <location>
        <begin position="1041"/>
        <end position="1062"/>
    </location>
</feature>
<feature type="region of interest" description="Disordered" evidence="1">
    <location>
        <begin position="648"/>
        <end position="838"/>
    </location>
</feature>
<evidence type="ECO:0000313" key="3">
    <source>
        <dbReference type="EMBL" id="KAK4791641.1"/>
    </source>
</evidence>
<sequence length="1176" mass="128308">MFGGSTKFGRGGGRGGGGGANKRFSVPPQPPRPSVPGGMSRSGGLPSRNPGPSSAAPPAMEEAFRLVSGNNPLAFAMTIRLVPDLVEEIRRAEAQGETSKIKFGLNPTNPNGNLISVGGKEFRFTWSKEFGDLCDIYEERESGEDGNGLLVESGCAWRKVNVQRILDESTTNHVKMLSEEAERKNKARKAIVLDHENPVMKSQLKQLAAVESTSWRMGFKRKEPPPKKRKVDPPHVSSVGPQRSTYKSGLPSGSKTTGKGGHAISPPISSPIQFQTSAFPSGAVNIAKNNALIEEAGLAGQPSKEDATERETGPKPGGMSPDRSGHKLNLDSKTTDLQSMLISLLKDNPRGMTIKTLEKMIGHPIPSSGKKILSRIANCQAPGKYFLKPGVELEGFKGPSPGSGSSFEDDHNQENFYPTLVEEPTSPKELPSNNGIMQENLASPGALDASENIDIEKHSPDADKKNSDNSVGRVDSSSDSGSDSDSDSHSTDSRSDSGSPSRSRSQSRSRSRSRSPSRSRSKSPARSQSDSSSDSDSDASSNQEGSDEDVDIMVSDDDKALDHTAIPDMGNAFPGSPLDGGILDIDGVDDKHDGHESDIVDIDAVEETNYGHGASVEEMNPISASHNGLQERQNLIGSLFDEEETAFEGTFKQEPSENSMRVSKGQTRRRHSGYSDTKHEQMKRLKTESSHQTAVQQCDNRPYSSPRDLSPERNNEHMCESPAVRMPNRADRDMNAESSFQRRSQAFPGKFSGHSQLNRRSYDLGPSGKAYDVSGKPNRQVEGSSHGRFSMQKERSVAESQFEGYGTAAERGIRNGKEGISGSKYPVSDDSPYYKSSETIGNNLQIGKISSLQMGSSQENIDRYGTERPSLVNGKGGAILQRELSGLELGELLPEEAPVNKPSDRKGFSKLSENKSNNSENRSIVPSRGKTSGKSKVDLGKPSPSKMSRMRTVEGREGDSVVPFVQGAESQLPYLPIVDHGDGSAPITKMADVSKPMRNGQQQLESKQGKVPRSIKESKRQAVGTTINMTSGQKEAVSADYGGGLKRRESSSDENSCSYSKYEKDEPELKGRIKDFQQYEEYVQEFCDKYDSYCCINKTLGNYRNEFLKMGKELELAKGRDLERYNHIEAQLRDSFRLCGQKRERLSKIFTVLHAELKHLKRMITDFAQAYSKGSS</sequence>
<feature type="compositionally biased region" description="Polar residues" evidence="1">
    <location>
        <begin position="431"/>
        <end position="441"/>
    </location>
</feature>
<feature type="compositionally biased region" description="Polar residues" evidence="1">
    <location>
        <begin position="656"/>
        <end position="665"/>
    </location>
</feature>
<evidence type="ECO:0000256" key="1">
    <source>
        <dbReference type="SAM" id="MobiDB-lite"/>
    </source>
</evidence>
<feature type="compositionally biased region" description="Basic and acidic residues" evidence="1">
    <location>
        <begin position="454"/>
        <end position="467"/>
    </location>
</feature>
<dbReference type="InterPro" id="IPR010844">
    <property type="entry name" value="Occludin_ELL"/>
</dbReference>
<feature type="compositionally biased region" description="Gly residues" evidence="1">
    <location>
        <begin position="9"/>
        <end position="20"/>
    </location>
</feature>
<evidence type="ECO:0000259" key="2">
    <source>
        <dbReference type="PROSITE" id="PS51980"/>
    </source>
</evidence>
<dbReference type="PROSITE" id="PS51980">
    <property type="entry name" value="OCEL"/>
    <property type="match status" value="1"/>
</dbReference>
<protein>
    <recommendedName>
        <fullName evidence="2">OCEL domain-containing protein</fullName>
    </recommendedName>
</protein>
<feature type="compositionally biased region" description="Basic and acidic residues" evidence="1">
    <location>
        <begin position="709"/>
        <end position="719"/>
    </location>
</feature>
<dbReference type="PANTHER" id="PTHR38372:SF2">
    <property type="entry name" value="DENTIN SIALOPHOSPHOPROTEIN-LIKE PROTEIN"/>
    <property type="match status" value="1"/>
</dbReference>
<feature type="region of interest" description="Disordered" evidence="1">
    <location>
        <begin position="297"/>
        <end position="328"/>
    </location>
</feature>
<dbReference type="EMBL" id="JAXQNO010000009">
    <property type="protein sequence ID" value="KAK4791641.1"/>
    <property type="molecule type" value="Genomic_DNA"/>
</dbReference>
<feature type="compositionally biased region" description="Low complexity" evidence="1">
    <location>
        <begin position="909"/>
        <end position="921"/>
    </location>
</feature>
<feature type="region of interest" description="Disordered" evidence="1">
    <location>
        <begin position="418"/>
        <end position="577"/>
    </location>
</feature>
<dbReference type="AlphaFoldDB" id="A0AAN7R8W9"/>
<feature type="compositionally biased region" description="Low complexity" evidence="1">
    <location>
        <begin position="468"/>
        <end position="483"/>
    </location>
</feature>
<dbReference type="Gene3D" id="6.10.140.340">
    <property type="match status" value="1"/>
</dbReference>
<reference evidence="3 4" key="1">
    <citation type="journal article" date="2023" name="Hortic Res">
        <title>Pangenome of water caltrop reveals structural variations and asymmetric subgenome divergence after allopolyploidization.</title>
        <authorList>
            <person name="Zhang X."/>
            <person name="Chen Y."/>
            <person name="Wang L."/>
            <person name="Yuan Y."/>
            <person name="Fang M."/>
            <person name="Shi L."/>
            <person name="Lu R."/>
            <person name="Comes H.P."/>
            <person name="Ma Y."/>
            <person name="Chen Y."/>
            <person name="Huang G."/>
            <person name="Zhou Y."/>
            <person name="Zheng Z."/>
            <person name="Qiu Y."/>
        </authorList>
    </citation>
    <scope>NUCLEOTIDE SEQUENCE [LARGE SCALE GENOMIC DNA]</scope>
    <source>
        <strain evidence="3">F231</strain>
    </source>
</reference>
<evidence type="ECO:0000313" key="4">
    <source>
        <dbReference type="Proteomes" id="UP001346149"/>
    </source>
</evidence>
<gene>
    <name evidence="3" type="ORF">SAY86_032054</name>
</gene>